<name>A0A7S3K456_9STRA</name>
<sequence>MMASPSAADPIEIKYINNPLALLSCPVVQLEGLVSRPELNGRVGFVLADTKLGRVYVRIFTPEARTLSIKKRNTSTRISWLPLISIDHDATLFGSCHLCNSIIDSADEDNKTYRACCGKFVCSNCALQKDLSMNASSCLLCNAPPPRNKHEARARALHRLFRFGDLHAAWAVTLSLRSDASDAYARMETLTAGLGHRQALFHIATEEHDYNLLQALSSDSRASSSLRNQAAAAALRNLH</sequence>
<reference evidence="1" key="1">
    <citation type="submission" date="2021-01" db="EMBL/GenBank/DDBJ databases">
        <authorList>
            <person name="Corre E."/>
            <person name="Pelletier E."/>
            <person name="Niang G."/>
            <person name="Scheremetjew M."/>
            <person name="Finn R."/>
            <person name="Kale V."/>
            <person name="Holt S."/>
            <person name="Cochrane G."/>
            <person name="Meng A."/>
            <person name="Brown T."/>
            <person name="Cohen L."/>
        </authorList>
    </citation>
    <scope>NUCLEOTIDE SEQUENCE</scope>
    <source>
        <strain evidence="1">CCMP1510</strain>
    </source>
</reference>
<dbReference type="EMBL" id="HBIJ01022542">
    <property type="protein sequence ID" value="CAE0373936.1"/>
    <property type="molecule type" value="Transcribed_RNA"/>
</dbReference>
<organism evidence="1">
    <name type="scientific">Aureoumbra lagunensis</name>
    <dbReference type="NCBI Taxonomy" id="44058"/>
    <lineage>
        <taxon>Eukaryota</taxon>
        <taxon>Sar</taxon>
        <taxon>Stramenopiles</taxon>
        <taxon>Ochrophyta</taxon>
        <taxon>Pelagophyceae</taxon>
        <taxon>Pelagomonadales</taxon>
        <taxon>Aureoumbra</taxon>
    </lineage>
</organism>
<accession>A0A7S3K456</accession>
<dbReference type="AlphaFoldDB" id="A0A7S3K456"/>
<protein>
    <submittedName>
        <fullName evidence="1">Uncharacterized protein</fullName>
    </submittedName>
</protein>
<proteinExistence type="predicted"/>
<evidence type="ECO:0000313" key="1">
    <source>
        <dbReference type="EMBL" id="CAE0373936.1"/>
    </source>
</evidence>
<gene>
    <name evidence="1" type="ORF">ALAG00032_LOCUS14739</name>
</gene>